<accession>A0A251U4E0</accession>
<dbReference type="InParanoid" id="A0A251U4E0"/>
<organism evidence="1 2">
    <name type="scientific">Helianthus annuus</name>
    <name type="common">Common sunflower</name>
    <dbReference type="NCBI Taxonomy" id="4232"/>
    <lineage>
        <taxon>Eukaryota</taxon>
        <taxon>Viridiplantae</taxon>
        <taxon>Streptophyta</taxon>
        <taxon>Embryophyta</taxon>
        <taxon>Tracheophyta</taxon>
        <taxon>Spermatophyta</taxon>
        <taxon>Magnoliopsida</taxon>
        <taxon>eudicotyledons</taxon>
        <taxon>Gunneridae</taxon>
        <taxon>Pentapetalae</taxon>
        <taxon>asterids</taxon>
        <taxon>campanulids</taxon>
        <taxon>Asterales</taxon>
        <taxon>Asteraceae</taxon>
        <taxon>Asteroideae</taxon>
        <taxon>Heliantheae alliance</taxon>
        <taxon>Heliantheae</taxon>
        <taxon>Helianthus</taxon>
    </lineage>
</organism>
<dbReference type="AlphaFoldDB" id="A0A251U4E0"/>
<reference evidence="2" key="1">
    <citation type="journal article" date="2017" name="Nature">
        <title>The sunflower genome provides insights into oil metabolism, flowering and Asterid evolution.</title>
        <authorList>
            <person name="Badouin H."/>
            <person name="Gouzy J."/>
            <person name="Grassa C.J."/>
            <person name="Murat F."/>
            <person name="Staton S.E."/>
            <person name="Cottret L."/>
            <person name="Lelandais-Briere C."/>
            <person name="Owens G.L."/>
            <person name="Carrere S."/>
            <person name="Mayjonade B."/>
            <person name="Legrand L."/>
            <person name="Gill N."/>
            <person name="Kane N.C."/>
            <person name="Bowers J.E."/>
            <person name="Hubner S."/>
            <person name="Bellec A."/>
            <person name="Berard A."/>
            <person name="Berges H."/>
            <person name="Blanchet N."/>
            <person name="Boniface M.C."/>
            <person name="Brunel D."/>
            <person name="Catrice O."/>
            <person name="Chaidir N."/>
            <person name="Claudel C."/>
            <person name="Donnadieu C."/>
            <person name="Faraut T."/>
            <person name="Fievet G."/>
            <person name="Helmstetter N."/>
            <person name="King M."/>
            <person name="Knapp S.J."/>
            <person name="Lai Z."/>
            <person name="Le Paslier M.C."/>
            <person name="Lippi Y."/>
            <person name="Lorenzon L."/>
            <person name="Mandel J.R."/>
            <person name="Marage G."/>
            <person name="Marchand G."/>
            <person name="Marquand E."/>
            <person name="Bret-Mestries E."/>
            <person name="Morien E."/>
            <person name="Nambeesan S."/>
            <person name="Nguyen T."/>
            <person name="Pegot-Espagnet P."/>
            <person name="Pouilly N."/>
            <person name="Raftis F."/>
            <person name="Sallet E."/>
            <person name="Schiex T."/>
            <person name="Thomas J."/>
            <person name="Vandecasteele C."/>
            <person name="Vares D."/>
            <person name="Vear F."/>
            <person name="Vautrin S."/>
            <person name="Crespi M."/>
            <person name="Mangin B."/>
            <person name="Burke J.M."/>
            <person name="Salse J."/>
            <person name="Munos S."/>
            <person name="Vincourt P."/>
            <person name="Rieseberg L.H."/>
            <person name="Langlade N.B."/>
        </authorList>
    </citation>
    <scope>NUCLEOTIDE SEQUENCE [LARGE SCALE GENOMIC DNA]</scope>
    <source>
        <strain evidence="2">cv. SF193</strain>
    </source>
</reference>
<protein>
    <submittedName>
        <fullName evidence="1">Uncharacterized protein</fullName>
    </submittedName>
</protein>
<dbReference type="EMBL" id="CM007897">
    <property type="protein sequence ID" value="OTG17141.1"/>
    <property type="molecule type" value="Genomic_DNA"/>
</dbReference>
<dbReference type="Proteomes" id="UP000215914">
    <property type="component" value="Chromosome 8"/>
</dbReference>
<gene>
    <name evidence="1" type="ORF">HannXRQ_Chr08g0208791</name>
</gene>
<evidence type="ECO:0000313" key="1">
    <source>
        <dbReference type="EMBL" id="OTG17141.1"/>
    </source>
</evidence>
<name>A0A251U4E0_HELAN</name>
<keyword evidence="2" id="KW-1185">Reference proteome</keyword>
<evidence type="ECO:0000313" key="2">
    <source>
        <dbReference type="Proteomes" id="UP000215914"/>
    </source>
</evidence>
<sequence length="111" mass="12775">MAFDIDCELQKEIVASNERICLKTGSTFKIPVVRDDLTPKSGMIFGSLGYCYSLYLKYVTAAGFGVKKGTEKINDKGEKHLKYYMCTRARHYKNKKLIHWTLIRKKKECAV</sequence>
<proteinExistence type="predicted"/>